<accession>A0A420WVF0</accession>
<reference evidence="6 7" key="1">
    <citation type="submission" date="2018-10" db="EMBL/GenBank/DDBJ databases">
        <title>Genomic Encyclopedia of Type Strains, Phase IV (KMG-IV): sequencing the most valuable type-strain genomes for metagenomic binning, comparative biology and taxonomic classification.</title>
        <authorList>
            <person name="Goeker M."/>
        </authorList>
    </citation>
    <scope>NUCLEOTIDE SEQUENCE [LARGE SCALE GENOMIC DNA]</scope>
    <source>
        <strain evidence="6 7">DSM 23229</strain>
    </source>
</reference>
<dbReference type="AlphaFoldDB" id="A0A420WVF0"/>
<dbReference type="GO" id="GO:1902626">
    <property type="term" value="P:assembly of large subunit precursor of preribosome"/>
    <property type="evidence" value="ECO:0007669"/>
    <property type="project" value="UniProtKB-UniRule"/>
</dbReference>
<gene>
    <name evidence="5" type="primary">darP</name>
    <name evidence="6" type="ORF">C7446_2254</name>
</gene>
<dbReference type="GO" id="GO:0043022">
    <property type="term" value="F:ribosome binding"/>
    <property type="evidence" value="ECO:0007669"/>
    <property type="project" value="UniProtKB-UniRule"/>
</dbReference>
<evidence type="ECO:0000256" key="1">
    <source>
        <dbReference type="ARBA" id="ARBA00022490"/>
    </source>
</evidence>
<evidence type="ECO:0000256" key="5">
    <source>
        <dbReference type="HAMAP-Rule" id="MF_00765"/>
    </source>
</evidence>
<organism evidence="6 7">
    <name type="scientific">Kushneria sinocarnis</name>
    <dbReference type="NCBI Taxonomy" id="595502"/>
    <lineage>
        <taxon>Bacteria</taxon>
        <taxon>Pseudomonadati</taxon>
        <taxon>Pseudomonadota</taxon>
        <taxon>Gammaproteobacteria</taxon>
        <taxon>Oceanospirillales</taxon>
        <taxon>Halomonadaceae</taxon>
        <taxon>Kushneria</taxon>
    </lineage>
</organism>
<dbReference type="InterPro" id="IPR006839">
    <property type="entry name" value="DarP"/>
</dbReference>
<dbReference type="SUPFAM" id="SSF158710">
    <property type="entry name" value="PSPTO4464-like"/>
    <property type="match status" value="1"/>
</dbReference>
<dbReference type="EMBL" id="RBIN01000006">
    <property type="protein sequence ID" value="RKR02538.1"/>
    <property type="molecule type" value="Genomic_DNA"/>
</dbReference>
<comment type="caution">
    <text evidence="6">The sequence shown here is derived from an EMBL/GenBank/DDBJ whole genome shotgun (WGS) entry which is preliminary data.</text>
</comment>
<dbReference type="GO" id="GO:0005829">
    <property type="term" value="C:cytosol"/>
    <property type="evidence" value="ECO:0007669"/>
    <property type="project" value="TreeGrafter"/>
</dbReference>
<dbReference type="HAMAP" id="MF_00765">
    <property type="entry name" value="DarP"/>
    <property type="match status" value="1"/>
</dbReference>
<proteinExistence type="inferred from homology"/>
<dbReference type="GO" id="GO:0019843">
    <property type="term" value="F:rRNA binding"/>
    <property type="evidence" value="ECO:0007669"/>
    <property type="project" value="UniProtKB-UniRule"/>
</dbReference>
<evidence type="ECO:0000256" key="2">
    <source>
        <dbReference type="ARBA" id="ARBA00022517"/>
    </source>
</evidence>
<protein>
    <recommendedName>
        <fullName evidence="5">Dual-action ribosomal maturation protein DarP</fullName>
    </recommendedName>
    <alternativeName>
        <fullName evidence="5">Large ribosomal subunit assembly factor DarP</fullName>
    </alternativeName>
</protein>
<keyword evidence="2 5" id="KW-0690">Ribosome biogenesis</keyword>
<comment type="subcellular location">
    <subcellularLocation>
        <location evidence="5">Cytoplasm</location>
    </subcellularLocation>
    <text evidence="5">Associates with late stage pre-50S ribosomal subunits.</text>
</comment>
<evidence type="ECO:0000256" key="3">
    <source>
        <dbReference type="ARBA" id="ARBA00022730"/>
    </source>
</evidence>
<evidence type="ECO:0000256" key="4">
    <source>
        <dbReference type="ARBA" id="ARBA00022884"/>
    </source>
</evidence>
<keyword evidence="3 5" id="KW-0699">rRNA-binding</keyword>
<dbReference type="PIRSF" id="PIRSF016183">
    <property type="entry name" value="UCP016183"/>
    <property type="match status" value="1"/>
</dbReference>
<dbReference type="Pfam" id="PF04751">
    <property type="entry name" value="DarP"/>
    <property type="match status" value="1"/>
</dbReference>
<name>A0A420WVF0_9GAMM</name>
<keyword evidence="7" id="KW-1185">Reference proteome</keyword>
<dbReference type="PANTHER" id="PTHR38101">
    <property type="entry name" value="UPF0307 PROTEIN YJGA"/>
    <property type="match status" value="1"/>
</dbReference>
<dbReference type="Proteomes" id="UP000281975">
    <property type="component" value="Unassembled WGS sequence"/>
</dbReference>
<dbReference type="InterPro" id="IPR023153">
    <property type="entry name" value="DarP_sf"/>
</dbReference>
<comment type="similarity">
    <text evidence="5">Belongs to the DarP family.</text>
</comment>
<evidence type="ECO:0000313" key="6">
    <source>
        <dbReference type="EMBL" id="RKR02538.1"/>
    </source>
</evidence>
<dbReference type="CDD" id="cd16331">
    <property type="entry name" value="YjgA-like"/>
    <property type="match status" value="1"/>
</dbReference>
<dbReference type="Gene3D" id="1.10.60.30">
    <property type="entry name" value="PSPTO4464-like domains"/>
    <property type="match status" value="2"/>
</dbReference>
<evidence type="ECO:0000313" key="7">
    <source>
        <dbReference type="Proteomes" id="UP000281975"/>
    </source>
</evidence>
<keyword evidence="1 5" id="KW-0963">Cytoplasm</keyword>
<comment type="function">
    <text evidence="5">Member of a network of 50S ribosomal subunit biogenesis factors which assembles along the 30S-50S interface, preventing incorrect 23S rRNA structures from forming. Promotes peptidyl transferase center (PTC) maturation.</text>
</comment>
<dbReference type="PANTHER" id="PTHR38101:SF1">
    <property type="entry name" value="UPF0307 PROTEIN YJGA"/>
    <property type="match status" value="1"/>
</dbReference>
<keyword evidence="4 5" id="KW-0694">RNA-binding</keyword>
<sequence>MNRYLMTDHSRDEESEYVVRPNKTQLKREMAELKALGEQIIAMPERQRARLPLSAELLAAIDEFHRIPSREARRRHLQYVGKLMRSEDIAGIRDTLATFEREQQGREVHLQRLGQWRERLIEDGDAAVTDFVEHYPAVDLQTLRQVMRNARREREQGKPGNSARKLMRLLRDAAGI</sequence>
<dbReference type="NCBIfam" id="NF003593">
    <property type="entry name" value="PRK05255.1-1"/>
    <property type="match status" value="1"/>
</dbReference>